<dbReference type="InterPro" id="IPR051310">
    <property type="entry name" value="MCP_chemotaxis"/>
</dbReference>
<evidence type="ECO:0000259" key="9">
    <source>
        <dbReference type="PROSITE" id="PS50885"/>
    </source>
</evidence>
<dbReference type="SMART" id="SM00304">
    <property type="entry name" value="HAMP"/>
    <property type="match status" value="1"/>
</dbReference>
<reference evidence="11" key="1">
    <citation type="submission" date="2014-05" db="EMBL/GenBank/DDBJ databases">
        <title>ATOL: Assembling a taxonomically balanced genome-scale reconstruction of the evolutionary history of the Enterobacteriaceae.</title>
        <authorList>
            <person name="Plunkett G. III"/>
            <person name="Neeno-Eckwall E.C."/>
            <person name="Glasner J.D."/>
            <person name="Perna N.T."/>
        </authorList>
    </citation>
    <scope>NUCLEOTIDE SEQUENCE [LARGE SCALE GENOMIC DNA]</scope>
    <source>
        <strain evidence="11">ATCC 49490</strain>
    </source>
</reference>
<dbReference type="InterPro" id="IPR003660">
    <property type="entry name" value="HAMP_dom"/>
</dbReference>
<dbReference type="InterPro" id="IPR047347">
    <property type="entry name" value="YvaQ-like_sensor"/>
</dbReference>
<dbReference type="RefSeq" id="WP_038162699.1">
    <property type="nucleotide sequence ID" value="NZ_JMTB01000121.1"/>
</dbReference>
<evidence type="ECO:0000256" key="2">
    <source>
        <dbReference type="ARBA" id="ARBA00022481"/>
    </source>
</evidence>
<dbReference type="CDD" id="cd06225">
    <property type="entry name" value="HAMP"/>
    <property type="match status" value="1"/>
</dbReference>
<dbReference type="PROSITE" id="PS50111">
    <property type="entry name" value="CHEMOTAXIS_TRANSDUC_2"/>
    <property type="match status" value="1"/>
</dbReference>
<evidence type="ECO:0000256" key="4">
    <source>
        <dbReference type="ARBA" id="ARBA00023224"/>
    </source>
</evidence>
<dbReference type="InterPro" id="IPR004089">
    <property type="entry name" value="MCPsignal_dom"/>
</dbReference>
<dbReference type="CDD" id="cd19411">
    <property type="entry name" value="MCP2201-like_sensor"/>
    <property type="match status" value="1"/>
</dbReference>
<keyword evidence="7" id="KW-0472">Membrane</keyword>
<dbReference type="EMBL" id="JMTB01000121">
    <property type="protein sequence ID" value="KFB98797.1"/>
    <property type="molecule type" value="Genomic_DNA"/>
</dbReference>
<sequence>MFLHNVKISTKLFLAFGFFILLLIASSTLSLLSLNRANNGMQSIITSDYPTTVKANLLINNFNDFVNTQQLILLDEEGRWTQDRQKELNTLSANVTRLLDELTKSRQDAESQRIFASIRAVRQQFLESRFRILQEIQNGNRQAALQEMMTTTLGIQQAYKEKVMELIAIEDKQMRASADQVANNFKNNRALLLALAIFSIVVGSCFGLYIVRAITRPLGEAVSFARSIADGDLTRNITASHRDETGVMLQALMEMKSRLLTIVQDVQHSAESISSAAAQIVAGNQDLAARTEEQASSVEQTAASMEQITATVKNTAGHTAEAADLSANAATVVNNNGEMMKNVTGKMRAINETSNRMSDIINLIDSIAFQTNILALNAAVEAARAGEHGRGFAVVAGEVRQLAQKSASSASDIRSLIESSTQQAQEGMAMVEKAEVLMLGMVNNVEEMNTILREIGEASREQTEGISQVNSAIGLIDSTTQQNSCLVEESVAAATSLNEQALHLRELVKVFRVRDAAAVASV</sequence>
<comment type="subcellular location">
    <subcellularLocation>
        <location evidence="1">Cell inner membrane</location>
        <topology evidence="1">Multi-pass membrane protein</topology>
    </subcellularLocation>
</comment>
<dbReference type="CDD" id="cd11386">
    <property type="entry name" value="MCP_signal"/>
    <property type="match status" value="1"/>
</dbReference>
<dbReference type="FunFam" id="1.10.287.950:FF:000001">
    <property type="entry name" value="Methyl-accepting chemotaxis sensory transducer"/>
    <property type="match status" value="1"/>
</dbReference>
<protein>
    <submittedName>
        <fullName evidence="10">Methyl-accepting chemotaxis protein I</fullName>
    </submittedName>
</protein>
<keyword evidence="2" id="KW-0488">Methylation</keyword>
<evidence type="ECO:0000313" key="10">
    <source>
        <dbReference type="EMBL" id="KFB98797.1"/>
    </source>
</evidence>
<comment type="caution">
    <text evidence="10">The sequence shown here is derived from an EMBL/GenBank/DDBJ whole genome shotgun (WGS) entry which is preliminary data.</text>
</comment>
<dbReference type="PRINTS" id="PR00260">
    <property type="entry name" value="CHEMTRNSDUCR"/>
</dbReference>
<evidence type="ECO:0000256" key="3">
    <source>
        <dbReference type="ARBA" id="ARBA00022500"/>
    </source>
</evidence>
<keyword evidence="7" id="KW-1133">Transmembrane helix</keyword>
<keyword evidence="4 6" id="KW-0807">Transducer</keyword>
<evidence type="ECO:0000256" key="7">
    <source>
        <dbReference type="SAM" id="Phobius"/>
    </source>
</evidence>
<feature type="transmembrane region" description="Helical" evidence="7">
    <location>
        <begin position="12"/>
        <end position="34"/>
    </location>
</feature>
<comment type="similarity">
    <text evidence="5">Belongs to the methyl-accepting chemotaxis (MCP) protein family.</text>
</comment>
<gene>
    <name evidence="10" type="ORF">GTGU_04468</name>
</gene>
<dbReference type="InterPro" id="IPR024478">
    <property type="entry name" value="HlyB_4HB_MCP"/>
</dbReference>
<accession>A0A084ZMV3</accession>
<keyword evidence="7" id="KW-0812">Transmembrane</keyword>
<dbReference type="SUPFAM" id="SSF58104">
    <property type="entry name" value="Methyl-accepting chemotaxis protein (MCP) signaling domain"/>
    <property type="match status" value="1"/>
</dbReference>
<name>A0A084ZMV3_9ENTR</name>
<feature type="transmembrane region" description="Helical" evidence="7">
    <location>
        <begin position="190"/>
        <end position="211"/>
    </location>
</feature>
<dbReference type="GO" id="GO:0004888">
    <property type="term" value="F:transmembrane signaling receptor activity"/>
    <property type="evidence" value="ECO:0007669"/>
    <property type="project" value="InterPro"/>
</dbReference>
<keyword evidence="11" id="KW-1185">Reference proteome</keyword>
<dbReference type="GO" id="GO:0006935">
    <property type="term" value="P:chemotaxis"/>
    <property type="evidence" value="ECO:0007669"/>
    <property type="project" value="UniProtKB-KW"/>
</dbReference>
<dbReference type="AlphaFoldDB" id="A0A084ZMV3"/>
<dbReference type="InterPro" id="IPR004090">
    <property type="entry name" value="Chemotax_Me-accpt_rcpt"/>
</dbReference>
<dbReference type="Pfam" id="PF00672">
    <property type="entry name" value="HAMP"/>
    <property type="match status" value="1"/>
</dbReference>
<dbReference type="Proteomes" id="UP000028630">
    <property type="component" value="Unassembled WGS sequence"/>
</dbReference>
<evidence type="ECO:0000259" key="8">
    <source>
        <dbReference type="PROSITE" id="PS50111"/>
    </source>
</evidence>
<evidence type="ECO:0000256" key="5">
    <source>
        <dbReference type="ARBA" id="ARBA00029447"/>
    </source>
</evidence>
<proteinExistence type="inferred from homology"/>
<keyword evidence="3" id="KW-0145">Chemotaxis</keyword>
<feature type="domain" description="Methyl-accepting transducer" evidence="8">
    <location>
        <begin position="269"/>
        <end position="498"/>
    </location>
</feature>
<dbReference type="eggNOG" id="COG0840">
    <property type="taxonomic scope" value="Bacteria"/>
</dbReference>
<dbReference type="Pfam" id="PF00015">
    <property type="entry name" value="MCPsignal"/>
    <property type="match status" value="1"/>
</dbReference>
<dbReference type="SMART" id="SM00283">
    <property type="entry name" value="MA"/>
    <property type="match status" value="1"/>
</dbReference>
<organism evidence="10 11">
    <name type="scientific">Trabulsiella guamensis ATCC 49490</name>
    <dbReference type="NCBI Taxonomy" id="1005994"/>
    <lineage>
        <taxon>Bacteria</taxon>
        <taxon>Pseudomonadati</taxon>
        <taxon>Pseudomonadota</taxon>
        <taxon>Gammaproteobacteria</taxon>
        <taxon>Enterobacterales</taxon>
        <taxon>Enterobacteriaceae</taxon>
        <taxon>Trabulsiella</taxon>
    </lineage>
</organism>
<dbReference type="Gene3D" id="1.10.287.950">
    <property type="entry name" value="Methyl-accepting chemotaxis protein"/>
    <property type="match status" value="1"/>
</dbReference>
<evidence type="ECO:0000313" key="11">
    <source>
        <dbReference type="Proteomes" id="UP000028630"/>
    </source>
</evidence>
<dbReference type="GO" id="GO:0007165">
    <property type="term" value="P:signal transduction"/>
    <property type="evidence" value="ECO:0007669"/>
    <property type="project" value="UniProtKB-KW"/>
</dbReference>
<dbReference type="GO" id="GO:0005886">
    <property type="term" value="C:plasma membrane"/>
    <property type="evidence" value="ECO:0007669"/>
    <property type="project" value="UniProtKB-SubCell"/>
</dbReference>
<dbReference type="OrthoDB" id="8724574at2"/>
<dbReference type="Pfam" id="PF12729">
    <property type="entry name" value="4HB_MCP_1"/>
    <property type="match status" value="1"/>
</dbReference>
<feature type="domain" description="HAMP" evidence="9">
    <location>
        <begin position="212"/>
        <end position="264"/>
    </location>
</feature>
<dbReference type="PROSITE" id="PS50885">
    <property type="entry name" value="HAMP"/>
    <property type="match status" value="1"/>
</dbReference>
<dbReference type="PANTHER" id="PTHR43531:SF5">
    <property type="entry name" value="METHYL-ACCEPTING CHEMOTAXIS PROTEIN III"/>
    <property type="match status" value="1"/>
</dbReference>
<evidence type="ECO:0000256" key="1">
    <source>
        <dbReference type="ARBA" id="ARBA00004429"/>
    </source>
</evidence>
<dbReference type="PANTHER" id="PTHR43531">
    <property type="entry name" value="PROTEIN ICFG"/>
    <property type="match status" value="1"/>
</dbReference>
<evidence type="ECO:0000256" key="6">
    <source>
        <dbReference type="PROSITE-ProRule" id="PRU00284"/>
    </source>
</evidence>